<proteinExistence type="predicted"/>
<feature type="region of interest" description="Disordered" evidence="1">
    <location>
        <begin position="1"/>
        <end position="21"/>
    </location>
</feature>
<name>A0A914PU09_9BILA</name>
<evidence type="ECO:0000313" key="2">
    <source>
        <dbReference type="Proteomes" id="UP000887578"/>
    </source>
</evidence>
<evidence type="ECO:0000256" key="1">
    <source>
        <dbReference type="SAM" id="MobiDB-lite"/>
    </source>
</evidence>
<sequence>MFPVMVSPFEFPRQKEDGPPEPAVMQYRASQKLLEPNSDPTINISSGDDTSLADSLPTVAQNVPEAASPTLFKFTAGRFERLNDGSNQKLTFVFGEDVVFEGDGELDPVAFEFDGDQLFACYVDEDAPDELVRGLKLAESLEVLGDTNTKGPYNQIRYLLNRSNNDRIDSPNAQQLFHFLVEYHVETEKGENVVQKAAAVPRKLRGAKAKSMSNATFQQERMKTVKNKIIGLATSLPVPEVMSLAVDLLVPDSCIRNTSEVGANEIFDQMEMGTWKAENNVPLAVNRIYGQYFVFKGLKRLKALKKLRSVGSDHQMEYFKCHIYDGINFSQKLLIANPTTVSHGAPTVLQKLKLLRVVVETLGITLPKGKVLEETYFEIMDLLFHKDYPSILTRLIEFPSSYLDQLCNLKCGETPLEEIRLESGFWGTFVNSYKKNPSEALEALKQLESKTPKDVEKLLKNVPHDLLFFLSERGPHTFQSEEEAITFFTDDPHCTKKTIDKNKAREIGRYDWEDVKIKLLLKDELVYPNTVFFDQISGANISDKDFILIQNPTIPHLQLVESFGKNAVIMLMGNYGEPAPELPNSSPTAVIKILMENPLFIGRIASSLSDPVISVSIYLPGAPAGDQTQKTRFLTNVAMQMKCCLAATMTLENSHEIMNLAEEKSKAALCYVTEKVAKHFLSKCEDFEEVTVVGDASLKEIVHSVISPPPKKRKISRDNKDGSKDDGKESRGDKDGSEPERKESKSRSDIDETRSKGRGEGKKGSSKKHGSVSPSD</sequence>
<dbReference type="AlphaFoldDB" id="A0A914PU09"/>
<feature type="region of interest" description="Disordered" evidence="1">
    <location>
        <begin position="704"/>
        <end position="776"/>
    </location>
</feature>
<dbReference type="Proteomes" id="UP000887578">
    <property type="component" value="Unplaced"/>
</dbReference>
<dbReference type="WBParaSite" id="PDA_v2.g22219.t1">
    <property type="protein sequence ID" value="PDA_v2.g22219.t1"/>
    <property type="gene ID" value="PDA_v2.g22219"/>
</dbReference>
<reference evidence="3" key="1">
    <citation type="submission" date="2022-11" db="UniProtKB">
        <authorList>
            <consortium name="WormBaseParasite"/>
        </authorList>
    </citation>
    <scope>IDENTIFICATION</scope>
</reference>
<keyword evidence="2" id="KW-1185">Reference proteome</keyword>
<evidence type="ECO:0000313" key="3">
    <source>
        <dbReference type="WBParaSite" id="PDA_v2.g22219.t1"/>
    </source>
</evidence>
<protein>
    <submittedName>
        <fullName evidence="3">Uncharacterized protein</fullName>
    </submittedName>
</protein>
<organism evidence="2 3">
    <name type="scientific">Panagrolaimus davidi</name>
    <dbReference type="NCBI Taxonomy" id="227884"/>
    <lineage>
        <taxon>Eukaryota</taxon>
        <taxon>Metazoa</taxon>
        <taxon>Ecdysozoa</taxon>
        <taxon>Nematoda</taxon>
        <taxon>Chromadorea</taxon>
        <taxon>Rhabditida</taxon>
        <taxon>Tylenchina</taxon>
        <taxon>Panagrolaimomorpha</taxon>
        <taxon>Panagrolaimoidea</taxon>
        <taxon>Panagrolaimidae</taxon>
        <taxon>Panagrolaimus</taxon>
    </lineage>
</organism>
<feature type="compositionally biased region" description="Basic and acidic residues" evidence="1">
    <location>
        <begin position="716"/>
        <end position="763"/>
    </location>
</feature>
<accession>A0A914PU09</accession>